<protein>
    <submittedName>
        <fullName evidence="2">Uncharacterized protein</fullName>
    </submittedName>
</protein>
<keyword evidence="1" id="KW-0812">Transmembrane</keyword>
<comment type="caution">
    <text evidence="2">The sequence shown here is derived from an EMBL/GenBank/DDBJ whole genome shotgun (WGS) entry which is preliminary data.</text>
</comment>
<accession>X6P7M1</accession>
<evidence type="ECO:0000313" key="3">
    <source>
        <dbReference type="Proteomes" id="UP000023152"/>
    </source>
</evidence>
<keyword evidence="1" id="KW-0472">Membrane</keyword>
<keyword evidence="3" id="KW-1185">Reference proteome</keyword>
<sequence>KNWIQPVLNRYKGYMGNFTELKKVWKEEVTRAVNTHFNRLQELPLLFETEIDIPANAGALLKAKNVLGSSIVAMNNSKKALAVVKRHCEAMIQDQLYLKARIESKELEAIHELIDTIADTKTATILKSEITSKVRPVTWENTVKKVKTRATSEVLMDMLLDMLLDLILDMLLNTVLDILLLLKVLSKILLKMLSKVLLKISDILLKLFLLGLWLVSYLVPFVDGLSGNK</sequence>
<evidence type="ECO:0000256" key="1">
    <source>
        <dbReference type="SAM" id="Phobius"/>
    </source>
</evidence>
<reference evidence="2 3" key="1">
    <citation type="journal article" date="2013" name="Curr. Biol.">
        <title>The Genome of the Foraminiferan Reticulomyxa filosa.</title>
        <authorList>
            <person name="Glockner G."/>
            <person name="Hulsmann N."/>
            <person name="Schleicher M."/>
            <person name="Noegel A.A."/>
            <person name="Eichinger L."/>
            <person name="Gallinger C."/>
            <person name="Pawlowski J."/>
            <person name="Sierra R."/>
            <person name="Euteneuer U."/>
            <person name="Pillet L."/>
            <person name="Moustafa A."/>
            <person name="Platzer M."/>
            <person name="Groth M."/>
            <person name="Szafranski K."/>
            <person name="Schliwa M."/>
        </authorList>
    </citation>
    <scope>NUCLEOTIDE SEQUENCE [LARGE SCALE GENOMIC DNA]</scope>
</reference>
<proteinExistence type="predicted"/>
<dbReference type="AlphaFoldDB" id="X6P7M1"/>
<feature type="transmembrane region" description="Helical" evidence="1">
    <location>
        <begin position="203"/>
        <end position="222"/>
    </location>
</feature>
<evidence type="ECO:0000313" key="2">
    <source>
        <dbReference type="EMBL" id="ETO34515.1"/>
    </source>
</evidence>
<gene>
    <name evidence="2" type="ORF">RFI_02579</name>
</gene>
<name>X6P7M1_RETFI</name>
<keyword evidence="1" id="KW-1133">Transmembrane helix</keyword>
<dbReference type="Proteomes" id="UP000023152">
    <property type="component" value="Unassembled WGS sequence"/>
</dbReference>
<feature type="transmembrane region" description="Helical" evidence="1">
    <location>
        <begin position="162"/>
        <end position="182"/>
    </location>
</feature>
<dbReference type="EMBL" id="ASPP01002490">
    <property type="protein sequence ID" value="ETO34515.1"/>
    <property type="molecule type" value="Genomic_DNA"/>
</dbReference>
<organism evidence="2 3">
    <name type="scientific">Reticulomyxa filosa</name>
    <dbReference type="NCBI Taxonomy" id="46433"/>
    <lineage>
        <taxon>Eukaryota</taxon>
        <taxon>Sar</taxon>
        <taxon>Rhizaria</taxon>
        <taxon>Retaria</taxon>
        <taxon>Foraminifera</taxon>
        <taxon>Monothalamids</taxon>
        <taxon>Reticulomyxidae</taxon>
        <taxon>Reticulomyxa</taxon>
    </lineage>
</organism>
<feature type="non-terminal residue" evidence="2">
    <location>
        <position position="1"/>
    </location>
</feature>